<sequence length="279" mass="32536">MDAEIEKLYAVFQSIDLDSFESEAEYINQKRLTLDTFVFDSLKRLYSPYLKEQWNKRAIPSKSDKAIVIVERRCHPNLEFILHNVSYFAQDYTIYIFCSDVNLPYINLICGPQVNNIHIHSIFDRIGTPEEGKISYNNILKTSEFWNFFSEEHILTMEMDSYLLRPIPDSIYEYDYVGSQWPWLPSEPGGGGLSYRKCSIMKKICELDKSLIDCPAQDAFASNGIKILGGKYSHKFFTECDILDDAIGTHQWWSYYHIDMPKDFIKYHLTLAHVGKVQV</sequence>
<protein>
    <recommendedName>
        <fullName evidence="1">DUF5672 domain-containing protein</fullName>
    </recommendedName>
</protein>
<dbReference type="Pfam" id="PF18922">
    <property type="entry name" value="DUF5672"/>
    <property type="match status" value="1"/>
</dbReference>
<feature type="domain" description="DUF5672" evidence="1">
    <location>
        <begin position="134"/>
        <end position="212"/>
    </location>
</feature>
<evidence type="ECO:0000313" key="2">
    <source>
        <dbReference type="EMBL" id="QHT14311.1"/>
    </source>
</evidence>
<proteinExistence type="predicted"/>
<organism evidence="2">
    <name type="scientific">viral metagenome</name>
    <dbReference type="NCBI Taxonomy" id="1070528"/>
    <lineage>
        <taxon>unclassified sequences</taxon>
        <taxon>metagenomes</taxon>
        <taxon>organismal metagenomes</taxon>
    </lineage>
</organism>
<dbReference type="EMBL" id="MN739581">
    <property type="protein sequence ID" value="QHT14311.1"/>
    <property type="molecule type" value="Genomic_DNA"/>
</dbReference>
<name>A0A6C0DD39_9ZZZZ</name>
<accession>A0A6C0DD39</accession>
<dbReference type="InterPro" id="IPR043729">
    <property type="entry name" value="DUF5672"/>
</dbReference>
<reference evidence="2" key="1">
    <citation type="journal article" date="2020" name="Nature">
        <title>Giant virus diversity and host interactions through global metagenomics.</title>
        <authorList>
            <person name="Schulz F."/>
            <person name="Roux S."/>
            <person name="Paez-Espino D."/>
            <person name="Jungbluth S."/>
            <person name="Walsh D.A."/>
            <person name="Denef V.J."/>
            <person name="McMahon K.D."/>
            <person name="Konstantinidis K.T."/>
            <person name="Eloe-Fadrosh E.A."/>
            <person name="Kyrpides N.C."/>
            <person name="Woyke T."/>
        </authorList>
    </citation>
    <scope>NUCLEOTIDE SEQUENCE</scope>
    <source>
        <strain evidence="2">GVMAG-M-3300023174-137</strain>
    </source>
</reference>
<evidence type="ECO:0000259" key="1">
    <source>
        <dbReference type="Pfam" id="PF18922"/>
    </source>
</evidence>
<dbReference type="AlphaFoldDB" id="A0A6C0DD39"/>